<feature type="domain" description="Glutamate/phenylalanine/leucine/valine/L-tryptophan dehydrogenase C-terminal" evidence="4">
    <location>
        <begin position="151"/>
        <end position="375"/>
    </location>
</feature>
<comment type="caution">
    <text evidence="5">The sequence shown here is derived from an EMBL/GenBank/DDBJ whole genome shotgun (WGS) entry which is preliminary data.</text>
</comment>
<evidence type="ECO:0000256" key="1">
    <source>
        <dbReference type="ARBA" id="ARBA00006382"/>
    </source>
</evidence>
<reference evidence="5 6" key="1">
    <citation type="submission" date="2018-10" db="EMBL/GenBank/DDBJ databases">
        <title>Sequencing the genomes of 1000 actinobacteria strains.</title>
        <authorList>
            <person name="Klenk H.-P."/>
        </authorList>
    </citation>
    <scope>NUCLEOTIDE SEQUENCE [LARGE SCALE GENOMIC DNA]</scope>
    <source>
        <strain evidence="5 6">DSM 43911</strain>
    </source>
</reference>
<organism evidence="5 6">
    <name type="scientific">Saccharothrix variisporea</name>
    <dbReference type="NCBI Taxonomy" id="543527"/>
    <lineage>
        <taxon>Bacteria</taxon>
        <taxon>Bacillati</taxon>
        <taxon>Actinomycetota</taxon>
        <taxon>Actinomycetes</taxon>
        <taxon>Pseudonocardiales</taxon>
        <taxon>Pseudonocardiaceae</taxon>
        <taxon>Saccharothrix</taxon>
    </lineage>
</organism>
<dbReference type="Gene3D" id="3.40.50.10860">
    <property type="entry name" value="Leucine Dehydrogenase, chain A, domain 1"/>
    <property type="match status" value="1"/>
</dbReference>
<evidence type="ECO:0000256" key="3">
    <source>
        <dbReference type="RuleBase" id="RU004417"/>
    </source>
</evidence>
<dbReference type="GO" id="GO:0004352">
    <property type="term" value="F:glutamate dehydrogenase (NAD+) activity"/>
    <property type="evidence" value="ECO:0007669"/>
    <property type="project" value="TreeGrafter"/>
</dbReference>
<dbReference type="AlphaFoldDB" id="A0A495XIF5"/>
<dbReference type="SMART" id="SM00839">
    <property type="entry name" value="ELFV_dehydrog"/>
    <property type="match status" value="1"/>
</dbReference>
<dbReference type="InterPro" id="IPR006095">
    <property type="entry name" value="Glu/Leu/Phe/Val/Trp_DH"/>
</dbReference>
<evidence type="ECO:0000313" key="5">
    <source>
        <dbReference type="EMBL" id="RKT74271.1"/>
    </source>
</evidence>
<sequence length="378" mass="39516">MSLLHADATHASSPLFSTTLSLPDCDATGWVVVDSMVDGLAMGGTRMTQTVDATELAALARAMTHKLALVDLPIGGAKAGIRPNGPVRDREHLMRTFGRVTRPLLHGGVYLGCDQGTTHPDRDMFFAAAGYDIATRPGATRLNVDWAEFWRTMVDITGFGVATAALGAIRASGARTPQRVVLQGFGTVGRGVAQHLAAHGHQIVAVADILGTVEDPAGLPVDKLIACTSTDGTIDRSGLPTSVRVHDGDRAWLKVDTDVLVLAAGADAIDESVVSSVRAKIIVEGGNMSCTKPARRMLGEAGLTVLPDVVVNVGGAAVTGCIIAGVAPNGLNVPQMSAWLREWIASKINKNCELIQELSASGSAEPVAELLAQRNIAW</sequence>
<gene>
    <name evidence="5" type="ORF">DFJ66_7615</name>
</gene>
<dbReference type="SUPFAM" id="SSF53223">
    <property type="entry name" value="Aminoacid dehydrogenase-like, N-terminal domain"/>
    <property type="match status" value="1"/>
</dbReference>
<proteinExistence type="inferred from homology"/>
<dbReference type="OrthoDB" id="9803297at2"/>
<dbReference type="InterPro" id="IPR006097">
    <property type="entry name" value="Glu/Leu/Phe/Val/Trp_DH_dimer"/>
</dbReference>
<dbReference type="RefSeq" id="WP_121228664.1">
    <property type="nucleotide sequence ID" value="NZ_JBIUBA010000018.1"/>
</dbReference>
<dbReference type="Proteomes" id="UP000272729">
    <property type="component" value="Unassembled WGS sequence"/>
</dbReference>
<dbReference type="InterPro" id="IPR006096">
    <property type="entry name" value="Glu/Leu/Phe/Val/Trp_DH_C"/>
</dbReference>
<dbReference type="PRINTS" id="PR00082">
    <property type="entry name" value="GLFDHDRGNASE"/>
</dbReference>
<dbReference type="PANTHER" id="PTHR11606">
    <property type="entry name" value="GLUTAMATE DEHYDROGENASE"/>
    <property type="match status" value="1"/>
</dbReference>
<dbReference type="PANTHER" id="PTHR11606:SF13">
    <property type="entry name" value="GLUTAMATE DEHYDROGENASE 1, MITOCHONDRIAL"/>
    <property type="match status" value="1"/>
</dbReference>
<keyword evidence="2 3" id="KW-0560">Oxidoreductase</keyword>
<dbReference type="Pfam" id="PF02812">
    <property type="entry name" value="ELFV_dehydrog_N"/>
    <property type="match status" value="1"/>
</dbReference>
<dbReference type="InterPro" id="IPR036291">
    <property type="entry name" value="NAD(P)-bd_dom_sf"/>
</dbReference>
<comment type="similarity">
    <text evidence="1 3">Belongs to the Glu/Leu/Phe/Val dehydrogenases family.</text>
</comment>
<dbReference type="EMBL" id="RBXR01000001">
    <property type="protein sequence ID" value="RKT74271.1"/>
    <property type="molecule type" value="Genomic_DNA"/>
</dbReference>
<evidence type="ECO:0000256" key="2">
    <source>
        <dbReference type="ARBA" id="ARBA00023002"/>
    </source>
</evidence>
<dbReference type="GO" id="GO:0006538">
    <property type="term" value="P:L-glutamate catabolic process"/>
    <property type="evidence" value="ECO:0007669"/>
    <property type="project" value="TreeGrafter"/>
</dbReference>
<dbReference type="Pfam" id="PF00208">
    <property type="entry name" value="ELFV_dehydrog"/>
    <property type="match status" value="1"/>
</dbReference>
<name>A0A495XIF5_9PSEU</name>
<evidence type="ECO:0000313" key="6">
    <source>
        <dbReference type="Proteomes" id="UP000272729"/>
    </source>
</evidence>
<accession>A0A495XIF5</accession>
<protein>
    <submittedName>
        <fullName evidence="5">Glutamate dehydrogenase (NAD(P)+)</fullName>
    </submittedName>
</protein>
<dbReference type="InterPro" id="IPR046346">
    <property type="entry name" value="Aminoacid_DH-like_N_sf"/>
</dbReference>
<keyword evidence="6" id="KW-1185">Reference proteome</keyword>
<dbReference type="Gene3D" id="3.40.50.720">
    <property type="entry name" value="NAD(P)-binding Rossmann-like Domain"/>
    <property type="match status" value="1"/>
</dbReference>
<evidence type="ECO:0000259" key="4">
    <source>
        <dbReference type="SMART" id="SM00839"/>
    </source>
</evidence>
<dbReference type="SUPFAM" id="SSF51735">
    <property type="entry name" value="NAD(P)-binding Rossmann-fold domains"/>
    <property type="match status" value="1"/>
</dbReference>